<sequence length="378" mass="42889">MAHPPVTPPPSLPMPVHRLPVELLENIFSYACMGGGSTGRSLSLVSAHFREVARPIRFRCVSLSSLRHIKSFLACLTRERSHTKVRVRHLFLSTWRDGEDVVRIRTGRVPRSGILGNPGPRDGPRWSVWMPVQEALDRELSHLIPFLLRAIASNLCTLSIVHSWEFGAIQLPESFPLLRQFTFCGPAPMFPGGCPRLRPPPSPCFPSLQHLHIVCGTVSIEFWLHHSPAVTHLRLSDLNCASGTLVEELRCSLGIPLGRPLPERSSRPPFAHVRLQPRAAVSPEYYQTSTVEHNTFVEHLKSLRPHPSVRVEVMRDRHYRDGYWDLRIHRDWQDGVVSSPGWWVGGEELEEEENELYSNLDGDGHNLETPEKTITFWV</sequence>
<evidence type="ECO:0000313" key="1">
    <source>
        <dbReference type="EMBL" id="PIL37473.1"/>
    </source>
</evidence>
<reference evidence="1 2" key="1">
    <citation type="journal article" date="2015" name="Sci. Rep.">
        <title>Chromosome-level genome map provides insights into diverse defense mechanisms in the medicinal fungus Ganoderma sinense.</title>
        <authorList>
            <person name="Zhu Y."/>
            <person name="Xu J."/>
            <person name="Sun C."/>
            <person name="Zhou S."/>
            <person name="Xu H."/>
            <person name="Nelson D.R."/>
            <person name="Qian J."/>
            <person name="Song J."/>
            <person name="Luo H."/>
            <person name="Xiang L."/>
            <person name="Li Y."/>
            <person name="Xu Z."/>
            <person name="Ji A."/>
            <person name="Wang L."/>
            <person name="Lu S."/>
            <person name="Hayward A."/>
            <person name="Sun W."/>
            <person name="Li X."/>
            <person name="Schwartz D.C."/>
            <person name="Wang Y."/>
            <person name="Chen S."/>
        </authorList>
    </citation>
    <scope>NUCLEOTIDE SEQUENCE [LARGE SCALE GENOMIC DNA]</scope>
    <source>
        <strain evidence="1 2">ZZ0214-1</strain>
    </source>
</reference>
<protein>
    <recommendedName>
        <fullName evidence="3">F-box domain-containing protein</fullName>
    </recommendedName>
</protein>
<proteinExistence type="predicted"/>
<evidence type="ECO:0008006" key="3">
    <source>
        <dbReference type="Google" id="ProtNLM"/>
    </source>
</evidence>
<name>A0A2G8SUS4_9APHY</name>
<evidence type="ECO:0000313" key="2">
    <source>
        <dbReference type="Proteomes" id="UP000230002"/>
    </source>
</evidence>
<dbReference type="AlphaFoldDB" id="A0A2G8SUS4"/>
<dbReference type="Proteomes" id="UP000230002">
    <property type="component" value="Unassembled WGS sequence"/>
</dbReference>
<dbReference type="OrthoDB" id="2748701at2759"/>
<comment type="caution">
    <text evidence="1">The sequence shown here is derived from an EMBL/GenBank/DDBJ whole genome shotgun (WGS) entry which is preliminary data.</text>
</comment>
<keyword evidence="2" id="KW-1185">Reference proteome</keyword>
<dbReference type="EMBL" id="AYKW01000001">
    <property type="protein sequence ID" value="PIL37473.1"/>
    <property type="molecule type" value="Genomic_DNA"/>
</dbReference>
<accession>A0A2G8SUS4</accession>
<organism evidence="1 2">
    <name type="scientific">Ganoderma sinense ZZ0214-1</name>
    <dbReference type="NCBI Taxonomy" id="1077348"/>
    <lineage>
        <taxon>Eukaryota</taxon>
        <taxon>Fungi</taxon>
        <taxon>Dikarya</taxon>
        <taxon>Basidiomycota</taxon>
        <taxon>Agaricomycotina</taxon>
        <taxon>Agaricomycetes</taxon>
        <taxon>Polyporales</taxon>
        <taxon>Polyporaceae</taxon>
        <taxon>Ganoderma</taxon>
    </lineage>
</organism>
<gene>
    <name evidence="1" type="ORF">GSI_01167</name>
</gene>